<comment type="caution">
    <text evidence="1">The sequence shown here is derived from an EMBL/GenBank/DDBJ whole genome shotgun (WGS) entry which is preliminary data.</text>
</comment>
<dbReference type="PANTHER" id="PTHR42755:SF1">
    <property type="entry name" value="3-DEOXY-D-MANNO-OCTULOSONIC ACID TRANSFERASE, MITOCHONDRIAL-RELATED"/>
    <property type="match status" value="1"/>
</dbReference>
<name>A0AAU9LLY5_9ASTR</name>
<dbReference type="GO" id="GO:0016740">
    <property type="term" value="F:transferase activity"/>
    <property type="evidence" value="ECO:0007669"/>
    <property type="project" value="InterPro"/>
</dbReference>
<protein>
    <recommendedName>
        <fullName evidence="3">DNA-directed RNA polymerase</fullName>
    </recommendedName>
</protein>
<reference evidence="1 2" key="1">
    <citation type="submission" date="2022-01" db="EMBL/GenBank/DDBJ databases">
        <authorList>
            <person name="Xiong W."/>
            <person name="Schranz E."/>
        </authorList>
    </citation>
    <scope>NUCLEOTIDE SEQUENCE [LARGE SCALE GENOMIC DNA]</scope>
</reference>
<dbReference type="Gene3D" id="3.40.50.2000">
    <property type="entry name" value="Glycogen Phosphorylase B"/>
    <property type="match status" value="1"/>
</dbReference>
<keyword evidence="2" id="KW-1185">Reference proteome</keyword>
<proteinExistence type="predicted"/>
<dbReference type="Proteomes" id="UP001157418">
    <property type="component" value="Unassembled WGS sequence"/>
</dbReference>
<dbReference type="EMBL" id="CAKMRJ010000001">
    <property type="protein sequence ID" value="CAH1414269.1"/>
    <property type="molecule type" value="Genomic_DNA"/>
</dbReference>
<organism evidence="1 2">
    <name type="scientific">Lactuca virosa</name>
    <dbReference type="NCBI Taxonomy" id="75947"/>
    <lineage>
        <taxon>Eukaryota</taxon>
        <taxon>Viridiplantae</taxon>
        <taxon>Streptophyta</taxon>
        <taxon>Embryophyta</taxon>
        <taxon>Tracheophyta</taxon>
        <taxon>Spermatophyta</taxon>
        <taxon>Magnoliopsida</taxon>
        <taxon>eudicotyledons</taxon>
        <taxon>Gunneridae</taxon>
        <taxon>Pentapetalae</taxon>
        <taxon>asterids</taxon>
        <taxon>campanulids</taxon>
        <taxon>Asterales</taxon>
        <taxon>Asteraceae</taxon>
        <taxon>Cichorioideae</taxon>
        <taxon>Cichorieae</taxon>
        <taxon>Lactucinae</taxon>
        <taxon>Lactuca</taxon>
    </lineage>
</organism>
<dbReference type="AlphaFoldDB" id="A0AAU9LLY5"/>
<gene>
    <name evidence="1" type="ORF">LVIROSA_LOCUS2191</name>
</gene>
<sequence length="187" mass="20775">MTMVKSSVFEEEAIKALYVVSVIIRNNLNSLKLFYSEGGNLMLQGILSNTNADVRLRRRSVPLVADLAKYQVEYSSKPEVPFFSNCALVRLLIDLIASVEFSENKNVFFNVGELREFYRFTPKAVVGDSFLPGLTGHNISKATVVGCVVWTGQHLGHFSHMIMAMQRLNPLSVGGGTELEKNSRQAS</sequence>
<dbReference type="GO" id="GO:0005886">
    <property type="term" value="C:plasma membrane"/>
    <property type="evidence" value="ECO:0007669"/>
    <property type="project" value="TreeGrafter"/>
</dbReference>
<evidence type="ECO:0000313" key="1">
    <source>
        <dbReference type="EMBL" id="CAH1414269.1"/>
    </source>
</evidence>
<dbReference type="GO" id="GO:0009245">
    <property type="term" value="P:lipid A biosynthetic process"/>
    <property type="evidence" value="ECO:0007669"/>
    <property type="project" value="TreeGrafter"/>
</dbReference>
<evidence type="ECO:0008006" key="3">
    <source>
        <dbReference type="Google" id="ProtNLM"/>
    </source>
</evidence>
<dbReference type="InterPro" id="IPR039901">
    <property type="entry name" value="Kdotransferase"/>
</dbReference>
<evidence type="ECO:0000313" key="2">
    <source>
        <dbReference type="Proteomes" id="UP001157418"/>
    </source>
</evidence>
<dbReference type="PANTHER" id="PTHR42755">
    <property type="entry name" value="3-DEOXY-MANNO-OCTULOSONATE CYTIDYLYLTRANSFERASE"/>
    <property type="match status" value="1"/>
</dbReference>
<accession>A0AAU9LLY5</accession>